<keyword evidence="30" id="KW-1185">Reference proteome</keyword>
<evidence type="ECO:0000256" key="22">
    <source>
        <dbReference type="ARBA" id="ARBA00023180"/>
    </source>
</evidence>
<evidence type="ECO:0000256" key="18">
    <source>
        <dbReference type="ARBA" id="ARBA00022989"/>
    </source>
</evidence>
<comment type="catalytic activity">
    <reaction evidence="1">
        <text>Release of N-terminal glutamate (and to a lesser extent aspartate) from a peptide.</text>
        <dbReference type="EC" id="3.4.11.7"/>
    </reaction>
</comment>
<dbReference type="InterPro" id="IPR045357">
    <property type="entry name" value="Aminopeptidase_N-like_N"/>
</dbReference>
<evidence type="ECO:0000256" key="25">
    <source>
        <dbReference type="SAM" id="Phobius"/>
    </source>
</evidence>
<evidence type="ECO:0000256" key="7">
    <source>
        <dbReference type="ARBA" id="ARBA00012567"/>
    </source>
</evidence>
<keyword evidence="23" id="KW-0449">Lipoprotein</keyword>
<feature type="region of interest" description="Disordered" evidence="24">
    <location>
        <begin position="1"/>
        <end position="40"/>
    </location>
</feature>
<evidence type="ECO:0000256" key="10">
    <source>
        <dbReference type="ARBA" id="ARBA00022622"/>
    </source>
</evidence>
<keyword evidence="14" id="KW-0378">Hydrolase</keyword>
<dbReference type="Gene3D" id="2.60.40.1910">
    <property type="match status" value="1"/>
</dbReference>
<evidence type="ECO:0000256" key="15">
    <source>
        <dbReference type="ARBA" id="ARBA00022833"/>
    </source>
</evidence>
<keyword evidence="11" id="KW-0645">Protease</keyword>
<evidence type="ECO:0000256" key="2">
    <source>
        <dbReference type="ARBA" id="ARBA00001947"/>
    </source>
</evidence>
<reference evidence="29" key="2">
    <citation type="submission" date="2025-05" db="UniProtKB">
        <authorList>
            <consortium name="EnsemblMetazoa"/>
        </authorList>
    </citation>
    <scope>IDENTIFICATION</scope>
    <source>
        <strain evidence="29">Foshan</strain>
    </source>
</reference>
<evidence type="ECO:0000256" key="24">
    <source>
        <dbReference type="SAM" id="MobiDB-lite"/>
    </source>
</evidence>
<dbReference type="CDD" id="cd09601">
    <property type="entry name" value="M1_APN-Q_like"/>
    <property type="match status" value="1"/>
</dbReference>
<evidence type="ECO:0000313" key="29">
    <source>
        <dbReference type="EnsemblMetazoa" id="AALFPA23_004740.P5864"/>
    </source>
</evidence>
<dbReference type="InterPro" id="IPR050344">
    <property type="entry name" value="Peptidase_M1_aminopeptidases"/>
</dbReference>
<feature type="domain" description="Aminopeptidase N-like N-terminal" evidence="28">
    <location>
        <begin position="190"/>
        <end position="382"/>
    </location>
</feature>
<name>A0ABM1Y168_AEDAL</name>
<dbReference type="EC" id="3.4.11.7" evidence="7"/>
<keyword evidence="10" id="KW-0336">GPI-anchor</keyword>
<dbReference type="RefSeq" id="XP_029730213.2">
    <property type="nucleotide sequence ID" value="XM_029874353.2"/>
</dbReference>
<feature type="domain" description="ERAP1-like C-terminal" evidence="27">
    <location>
        <begin position="725"/>
        <end position="1042"/>
    </location>
</feature>
<keyword evidence="19" id="KW-0482">Metalloprotease</keyword>
<accession>A0ABM1Y168</accession>
<keyword evidence="9" id="KW-1003">Cell membrane</keyword>
<evidence type="ECO:0000313" key="30">
    <source>
        <dbReference type="Proteomes" id="UP000069940"/>
    </source>
</evidence>
<dbReference type="RefSeq" id="XP_062703037.1">
    <property type="nucleotide sequence ID" value="XM_062847053.1"/>
</dbReference>
<reference evidence="30" key="1">
    <citation type="journal article" date="2015" name="Proc. Natl. Acad. Sci. U.S.A.">
        <title>Genome sequence of the Asian Tiger mosquito, Aedes albopictus, reveals insights into its biology, genetics, and evolution.</title>
        <authorList>
            <person name="Chen X.G."/>
            <person name="Jiang X."/>
            <person name="Gu J."/>
            <person name="Xu M."/>
            <person name="Wu Y."/>
            <person name="Deng Y."/>
            <person name="Zhang C."/>
            <person name="Bonizzoni M."/>
            <person name="Dermauw W."/>
            <person name="Vontas J."/>
            <person name="Armbruster P."/>
            <person name="Huang X."/>
            <person name="Yang Y."/>
            <person name="Zhang H."/>
            <person name="He W."/>
            <person name="Peng H."/>
            <person name="Liu Y."/>
            <person name="Wu K."/>
            <person name="Chen J."/>
            <person name="Lirakis M."/>
            <person name="Topalis P."/>
            <person name="Van Leeuwen T."/>
            <person name="Hall A.B."/>
            <person name="Jiang X."/>
            <person name="Thorpe C."/>
            <person name="Mueller R.L."/>
            <person name="Sun C."/>
            <person name="Waterhouse R.M."/>
            <person name="Yan G."/>
            <person name="Tu Z.J."/>
            <person name="Fang X."/>
            <person name="James A.A."/>
        </authorList>
    </citation>
    <scope>NUCLEOTIDE SEQUENCE [LARGE SCALE GENOMIC DNA]</scope>
    <source>
        <strain evidence="30">Foshan</strain>
    </source>
</reference>
<dbReference type="Gene3D" id="1.25.50.20">
    <property type="match status" value="1"/>
</dbReference>
<dbReference type="InterPro" id="IPR001930">
    <property type="entry name" value="Peptidase_M1"/>
</dbReference>
<dbReference type="SUPFAM" id="SSF63737">
    <property type="entry name" value="Leukotriene A4 hydrolase N-terminal domain"/>
    <property type="match status" value="1"/>
</dbReference>
<dbReference type="InterPro" id="IPR027268">
    <property type="entry name" value="Peptidase_M4/M1_CTD_sf"/>
</dbReference>
<keyword evidence="16" id="KW-0106">Calcium</keyword>
<keyword evidence="21" id="KW-1015">Disulfide bond</keyword>
<dbReference type="PRINTS" id="PR00756">
    <property type="entry name" value="ALADIPTASE"/>
</dbReference>
<dbReference type="Proteomes" id="UP000069940">
    <property type="component" value="Unassembled WGS sequence"/>
</dbReference>
<keyword evidence="17" id="KW-0735">Signal-anchor</keyword>
<feature type="transmembrane region" description="Helical" evidence="25">
    <location>
        <begin position="50"/>
        <end position="76"/>
    </location>
</feature>
<dbReference type="PANTHER" id="PTHR11533">
    <property type="entry name" value="PROTEASE M1 ZINC METALLOPROTEASE"/>
    <property type="match status" value="1"/>
</dbReference>
<keyword evidence="8" id="KW-0031">Aminopeptidase</keyword>
<evidence type="ECO:0000256" key="8">
    <source>
        <dbReference type="ARBA" id="ARBA00022438"/>
    </source>
</evidence>
<evidence type="ECO:0000259" key="27">
    <source>
        <dbReference type="Pfam" id="PF11838"/>
    </source>
</evidence>
<dbReference type="SUPFAM" id="SSF55486">
    <property type="entry name" value="Metalloproteases ('zincins'), catalytic domain"/>
    <property type="match status" value="1"/>
</dbReference>
<dbReference type="InterPro" id="IPR014782">
    <property type="entry name" value="Peptidase_M1_dom"/>
</dbReference>
<feature type="compositionally biased region" description="Low complexity" evidence="24">
    <location>
        <begin position="31"/>
        <end position="40"/>
    </location>
</feature>
<evidence type="ECO:0000256" key="11">
    <source>
        <dbReference type="ARBA" id="ARBA00022670"/>
    </source>
</evidence>
<evidence type="ECO:0000256" key="20">
    <source>
        <dbReference type="ARBA" id="ARBA00023136"/>
    </source>
</evidence>
<evidence type="ECO:0000256" key="16">
    <source>
        <dbReference type="ARBA" id="ARBA00022837"/>
    </source>
</evidence>
<dbReference type="Pfam" id="PF17900">
    <property type="entry name" value="Peptidase_M1_N"/>
    <property type="match status" value="1"/>
</dbReference>
<evidence type="ECO:0000256" key="1">
    <source>
        <dbReference type="ARBA" id="ARBA00001703"/>
    </source>
</evidence>
<evidence type="ECO:0000259" key="26">
    <source>
        <dbReference type="Pfam" id="PF01433"/>
    </source>
</evidence>
<keyword evidence="20 25" id="KW-0472">Membrane</keyword>
<evidence type="ECO:0000256" key="3">
    <source>
        <dbReference type="ARBA" id="ARBA00004401"/>
    </source>
</evidence>
<feature type="compositionally biased region" description="Polar residues" evidence="24">
    <location>
        <begin position="145"/>
        <end position="160"/>
    </location>
</feature>
<dbReference type="InterPro" id="IPR034016">
    <property type="entry name" value="M1_APN-typ"/>
</dbReference>
<evidence type="ECO:0000256" key="19">
    <source>
        <dbReference type="ARBA" id="ARBA00023049"/>
    </source>
</evidence>
<dbReference type="Gene3D" id="1.10.390.10">
    <property type="entry name" value="Neutral Protease Domain 2"/>
    <property type="match status" value="1"/>
</dbReference>
<evidence type="ECO:0000256" key="6">
    <source>
        <dbReference type="ARBA" id="ARBA00011748"/>
    </source>
</evidence>
<comment type="subcellular location">
    <subcellularLocation>
        <location evidence="4">Cell membrane</location>
        <topology evidence="4">Lipid-anchor</topology>
        <topology evidence="4">GPI-anchor</topology>
    </subcellularLocation>
    <subcellularLocation>
        <location evidence="3">Cell membrane</location>
        <topology evidence="3">Single-pass type II membrane protein</topology>
    </subcellularLocation>
</comment>
<dbReference type="GeneID" id="115253904"/>
<evidence type="ECO:0000256" key="4">
    <source>
        <dbReference type="ARBA" id="ARBA00004609"/>
    </source>
</evidence>
<evidence type="ECO:0000256" key="12">
    <source>
        <dbReference type="ARBA" id="ARBA00022692"/>
    </source>
</evidence>
<keyword evidence="15" id="KW-0862">Zinc</keyword>
<evidence type="ECO:0000256" key="14">
    <source>
        <dbReference type="ARBA" id="ARBA00022801"/>
    </source>
</evidence>
<evidence type="ECO:0000256" key="9">
    <source>
        <dbReference type="ARBA" id="ARBA00022475"/>
    </source>
</evidence>
<comment type="cofactor">
    <cofactor evidence="2">
        <name>Zn(2+)</name>
        <dbReference type="ChEBI" id="CHEBI:29105"/>
    </cofactor>
</comment>
<dbReference type="Pfam" id="PF01433">
    <property type="entry name" value="Peptidase_M1"/>
    <property type="match status" value="1"/>
</dbReference>
<evidence type="ECO:0000256" key="17">
    <source>
        <dbReference type="ARBA" id="ARBA00022968"/>
    </source>
</evidence>
<proteinExistence type="inferred from homology"/>
<dbReference type="Pfam" id="PF11838">
    <property type="entry name" value="ERAP1_C"/>
    <property type="match status" value="1"/>
</dbReference>
<dbReference type="EnsemblMetazoa" id="AALFPA23_004740.R5865">
    <property type="protein sequence ID" value="AALFPA23_004740.P5865"/>
    <property type="gene ID" value="AALFPA23_004740"/>
</dbReference>
<sequence>MTVKHPAATGGGNSGPPSIRPPSHFSSQRNSMMSSTASLEAESESKRRSIVILSLLAACAFLFVLCLCLLSALVLVGKSLSEQSTPPLFSSYLTAMTSSQTSSLSPSGGHKQGKSIDHFNRPNLFGPDKGTFDRAEEDEDGPDSTDASSNKSAISLPNSVYSGKPGGMNVLKMGSKVLEKLSFRLPRHIKPRHYDLQMFPDLEQQTFSGQVGIDITISEPTDYIVLHSKQLAITETLVKRKHPDRSEESVKVKQAYEFEPHQYWVIETEGIGSGEYRLSMNFSGSLANRIVGFYSSSYKDKGSNSTRKIATSKFEPTFARQAFPCFDEPHLKATYAIQVVHPSTNNYHALSNMDANQTLTNTPSTGLSTTVFNPSVPMSTYLVVFIVSDFEYDSVRITPSLGERFELRVYTTPFQIHNARFARDTAEKVINHYIDYFNIEYPLPKLDMAAIPDFVSGAMETWGLVTYRETSILYNEETSSTANKQRVAEVIAHELAHMWFGNLVTMKWWNELWLNEGFASYIEYKGVDHAYPDWGIMEQFALDNLHGVLTLDATLGSHPIVVKVESPNQITEIFDTITYSKGASVIRMLEDFVSEPIFKQGVTKYLERLRYGNGESKDLMDELDKLFNDPSEPDLTVTAVMDTFTKQKGFPVITVTRSGTQFRLRQSRFLADPNATETEDSEFGYKWYVPLTYTTSGNPTEVKRTWMLWADDQISIDVPSGSGSWIKFNHNQVGYYRVNYPDDVWKQFGDLLSADINTLSIGDRTGLLNDAYALADASHLSYDLALELTRFLGQETEYVPWATVSSKMKTIRNLIYDYPSYDDINLYVRQLIQRAYDSVGWTVVGEDHMKNRLRTTVLDLACSFGHEDCLLKAYEMFRGWLDSDVAVHPDLRTVVYYYGLQRSANYSDWELVKERFRTENDANEKAKLMSALAGYPDAKVLRRLLDDAWDPQLVREQDHLTCIQNVAANKHGEQVAWDHVRQNWDRLVDRYSLGERNLGRMIPSITGRFSTPVRLMELEDFFRRNPDAGAGAAARVQALENIGNNIKWLERNQEIVATWLNSATGGSAAMKS</sequence>
<keyword evidence="22" id="KW-0325">Glycoprotein</keyword>
<dbReference type="InterPro" id="IPR024571">
    <property type="entry name" value="ERAP1-like_C_dom"/>
</dbReference>
<comment type="similarity">
    <text evidence="5">Belongs to the peptidase M1 family.</text>
</comment>
<organism evidence="29 30">
    <name type="scientific">Aedes albopictus</name>
    <name type="common">Asian tiger mosquito</name>
    <name type="synonym">Stegomyia albopicta</name>
    <dbReference type="NCBI Taxonomy" id="7160"/>
    <lineage>
        <taxon>Eukaryota</taxon>
        <taxon>Metazoa</taxon>
        <taxon>Ecdysozoa</taxon>
        <taxon>Arthropoda</taxon>
        <taxon>Hexapoda</taxon>
        <taxon>Insecta</taxon>
        <taxon>Pterygota</taxon>
        <taxon>Neoptera</taxon>
        <taxon>Endopterygota</taxon>
        <taxon>Diptera</taxon>
        <taxon>Nematocera</taxon>
        <taxon>Culicoidea</taxon>
        <taxon>Culicidae</taxon>
        <taxon>Culicinae</taxon>
        <taxon>Aedini</taxon>
        <taxon>Aedes</taxon>
        <taxon>Stegomyia</taxon>
    </lineage>
</organism>
<evidence type="ECO:0000256" key="5">
    <source>
        <dbReference type="ARBA" id="ARBA00010136"/>
    </source>
</evidence>
<dbReference type="PANTHER" id="PTHR11533:SF276">
    <property type="entry name" value="GLUTAMYL AMINOPEPTIDASE"/>
    <property type="match status" value="1"/>
</dbReference>
<dbReference type="Gene3D" id="2.60.40.1730">
    <property type="entry name" value="tricorn interacting facor f3 domain"/>
    <property type="match status" value="1"/>
</dbReference>
<evidence type="ECO:0000256" key="23">
    <source>
        <dbReference type="ARBA" id="ARBA00023288"/>
    </source>
</evidence>
<feature type="domain" description="Peptidase M1 membrane alanine aminopeptidase" evidence="26">
    <location>
        <begin position="421"/>
        <end position="644"/>
    </location>
</feature>
<keyword evidence="13" id="KW-0479">Metal-binding</keyword>
<protein>
    <recommendedName>
        <fullName evidence="7">glutamyl aminopeptidase</fullName>
        <ecNumber evidence="7">3.4.11.7</ecNumber>
    </recommendedName>
</protein>
<evidence type="ECO:0000256" key="13">
    <source>
        <dbReference type="ARBA" id="ARBA00022723"/>
    </source>
</evidence>
<dbReference type="EnsemblMetazoa" id="AALFPA23_004740.R5864">
    <property type="protein sequence ID" value="AALFPA23_004740.P5864"/>
    <property type="gene ID" value="AALFPA23_004740"/>
</dbReference>
<evidence type="ECO:0000259" key="28">
    <source>
        <dbReference type="Pfam" id="PF17900"/>
    </source>
</evidence>
<dbReference type="InterPro" id="IPR042097">
    <property type="entry name" value="Aminopeptidase_N-like_N_sf"/>
</dbReference>
<comment type="subunit">
    <text evidence="6">Homodimer; disulfide-linked.</text>
</comment>
<keyword evidence="18 25" id="KW-1133">Transmembrane helix</keyword>
<evidence type="ECO:0000256" key="21">
    <source>
        <dbReference type="ARBA" id="ARBA00023157"/>
    </source>
</evidence>
<keyword evidence="12 25" id="KW-0812">Transmembrane</keyword>
<feature type="region of interest" description="Disordered" evidence="24">
    <location>
        <begin position="100"/>
        <end position="160"/>
    </location>
</feature>